<evidence type="ECO:0000256" key="2">
    <source>
        <dbReference type="ARBA" id="ARBA00023125"/>
    </source>
</evidence>
<dbReference type="SUPFAM" id="SSF46785">
    <property type="entry name" value="Winged helix' DNA-binding domain"/>
    <property type="match status" value="1"/>
</dbReference>
<dbReference type="InterPro" id="IPR036388">
    <property type="entry name" value="WH-like_DNA-bd_sf"/>
</dbReference>
<dbReference type="Gene3D" id="1.10.10.10">
    <property type="entry name" value="Winged helix-like DNA-binding domain superfamily/Winged helix DNA-binding domain"/>
    <property type="match status" value="1"/>
</dbReference>
<dbReference type="PANTHER" id="PTHR38465">
    <property type="entry name" value="HTH-TYPE TRANSCRIPTIONAL REGULATOR MJ1563-RELATED"/>
    <property type="match status" value="1"/>
</dbReference>
<dbReference type="Proteomes" id="UP001603978">
    <property type="component" value="Unassembled WGS sequence"/>
</dbReference>
<dbReference type="PANTHER" id="PTHR38465:SF2">
    <property type="entry name" value="HTH-TYPE TRANSCRIPTIONAL REGULATOR MMPR5"/>
    <property type="match status" value="1"/>
</dbReference>
<keyword evidence="3" id="KW-0804">Transcription</keyword>
<dbReference type="Gene3D" id="1.10.287.160">
    <property type="entry name" value="HR1 repeat"/>
    <property type="match status" value="1"/>
</dbReference>
<dbReference type="InterPro" id="IPR036390">
    <property type="entry name" value="WH_DNA-bd_sf"/>
</dbReference>
<accession>A0ABW7AKZ5</accession>
<dbReference type="RefSeq" id="WP_393172220.1">
    <property type="nucleotide sequence ID" value="NZ_JBICRM010000025.1"/>
</dbReference>
<keyword evidence="2" id="KW-0238">DNA-binding</keyword>
<gene>
    <name evidence="4" type="ORF">ACFLIM_33055</name>
</gene>
<evidence type="ECO:0000256" key="1">
    <source>
        <dbReference type="ARBA" id="ARBA00023015"/>
    </source>
</evidence>
<evidence type="ECO:0000313" key="4">
    <source>
        <dbReference type="EMBL" id="MFG1708049.1"/>
    </source>
</evidence>
<dbReference type="InterPro" id="IPR052362">
    <property type="entry name" value="HTH-GbsR_regulator"/>
</dbReference>
<dbReference type="EMBL" id="JBICRM010000025">
    <property type="protein sequence ID" value="MFG1708049.1"/>
    <property type="molecule type" value="Genomic_DNA"/>
</dbReference>
<evidence type="ECO:0000313" key="5">
    <source>
        <dbReference type="Proteomes" id="UP001603978"/>
    </source>
</evidence>
<reference evidence="4 5" key="1">
    <citation type="submission" date="2024-10" db="EMBL/GenBank/DDBJ databases">
        <authorList>
            <person name="Topkara A.R."/>
            <person name="Saygin H."/>
        </authorList>
    </citation>
    <scope>NUCLEOTIDE SEQUENCE [LARGE SCALE GENOMIC DNA]</scope>
    <source>
        <strain evidence="4 5">M3C6</strain>
    </source>
</reference>
<proteinExistence type="predicted"/>
<name>A0ABW7AKZ5_9ACTN</name>
<keyword evidence="5" id="KW-1185">Reference proteome</keyword>
<comment type="caution">
    <text evidence="4">The sequence shown here is derived from an EMBL/GenBank/DDBJ whole genome shotgun (WGS) entry which is preliminary data.</text>
</comment>
<keyword evidence="1" id="KW-0805">Transcription regulation</keyword>
<protein>
    <submittedName>
        <fullName evidence="4">GbsR/MarR family transcriptional regulator</fullName>
    </submittedName>
</protein>
<evidence type="ECO:0000256" key="3">
    <source>
        <dbReference type="ARBA" id="ARBA00023163"/>
    </source>
</evidence>
<organism evidence="4 5">
    <name type="scientific">Nonomuraea marmarensis</name>
    <dbReference type="NCBI Taxonomy" id="3351344"/>
    <lineage>
        <taxon>Bacteria</taxon>
        <taxon>Bacillati</taxon>
        <taxon>Actinomycetota</taxon>
        <taxon>Actinomycetes</taxon>
        <taxon>Streptosporangiales</taxon>
        <taxon>Streptosporangiaceae</taxon>
        <taxon>Nonomuraea</taxon>
    </lineage>
</organism>
<sequence>MPVAEASREELLIWVERIAKYCADQDNLPLIAGRILGWLVVCESPEQSADQIGAAIGASRASLSTNLRLLDSVGFLTQITKPGNRTVFYRLDDEAWERVVRRQIASMTVLGEIMNDGIRLVGEDPGRGARMRAARDVFSWMEQVFAEGPPPPSARRTAKEAQRW</sequence>